<evidence type="ECO:0000313" key="2">
    <source>
        <dbReference type="EMBL" id="EGA93839.1"/>
    </source>
</evidence>
<dbReference type="AlphaFoldDB" id="E7GMV1"/>
<organism evidence="2 3">
    <name type="scientific">Clostridium symbiosum (strain WAL-14163)</name>
    <dbReference type="NCBI Taxonomy" id="742740"/>
    <lineage>
        <taxon>Bacteria</taxon>
        <taxon>Bacillati</taxon>
        <taxon>Bacillota</taxon>
        <taxon>Clostridia</taxon>
        <taxon>Lachnospirales</taxon>
        <taxon>Lachnospiraceae</taxon>
        <taxon>Otoolea</taxon>
    </lineage>
</organism>
<gene>
    <name evidence="2" type="ORF">HMPREF9474_02275</name>
</gene>
<dbReference type="Pfam" id="PF08239">
    <property type="entry name" value="SH3_3"/>
    <property type="match status" value="1"/>
</dbReference>
<protein>
    <submittedName>
        <fullName evidence="2">SH3 domain-containing protein</fullName>
    </submittedName>
</protein>
<keyword evidence="3" id="KW-1185">Reference proteome</keyword>
<sequence length="72" mass="7835">MDENKKPLTGVVVNCMNLNIRKDPTQTSRSLGIIGLDTVVTVCDDKSVSGFYKVKTGDGISGYCMSEFIKLC</sequence>
<dbReference type="InterPro" id="IPR003646">
    <property type="entry name" value="SH3-like_bac-type"/>
</dbReference>
<dbReference type="HOGENOM" id="CLU_182092_0_0_9"/>
<proteinExistence type="predicted"/>
<dbReference type="EMBL" id="ADLQ01000051">
    <property type="protein sequence ID" value="EGA93839.1"/>
    <property type="molecule type" value="Genomic_DNA"/>
</dbReference>
<reference evidence="2 3" key="1">
    <citation type="submission" date="2010-12" db="EMBL/GenBank/DDBJ databases">
        <title>The Genome Sequence of Clostridium symbiosum strain WAL-14163.</title>
        <authorList>
            <person name="Earl A."/>
            <person name="Ward D."/>
            <person name="Feldgarden M."/>
            <person name="Gevers D."/>
            <person name="Finegold S.M."/>
            <person name="Summanen P.H."/>
            <person name="Molitoris D.R."/>
            <person name="Vaisanen M.L."/>
            <person name="Daigneault M."/>
            <person name="Young S.K."/>
            <person name="Zeng Q."/>
            <person name="Gargeya S."/>
            <person name="Fitzgerald M."/>
            <person name="Haas B."/>
            <person name="Abouelleil A."/>
            <person name="Alvarado L."/>
            <person name="Arachchi H.M."/>
            <person name="Berlin A."/>
            <person name="Brown A."/>
            <person name="Chapman S.B."/>
            <person name="Chen Z."/>
            <person name="Dunbar C."/>
            <person name="Freedman E."/>
            <person name="Gearin G."/>
            <person name="Gellesch M."/>
            <person name="Goldberg J."/>
            <person name="Griggs A."/>
            <person name="Gujja S."/>
            <person name="Heilman E."/>
            <person name="Heiman D."/>
            <person name="Howarth C."/>
            <person name="Larson L."/>
            <person name="Lui A."/>
            <person name="MacDonald P.J.P."/>
            <person name="Mehta T."/>
            <person name="Montmayeur A."/>
            <person name="Murphy C."/>
            <person name="Neiman D."/>
            <person name="Pearson M."/>
            <person name="Priest M."/>
            <person name="Roberts A."/>
            <person name="Saif S."/>
            <person name="Shea T."/>
            <person name="Shenoy N."/>
            <person name="Sisk P."/>
            <person name="Stolte C."/>
            <person name="Sykes S."/>
            <person name="White J."/>
            <person name="Yandava C."/>
            <person name="Nusbaum C."/>
            <person name="Birren B."/>
        </authorList>
    </citation>
    <scope>NUCLEOTIDE SEQUENCE [LARGE SCALE GENOMIC DNA]</scope>
    <source>
        <strain evidence="2 3">WAL-14163</strain>
    </source>
</reference>
<accession>E7GMV1</accession>
<evidence type="ECO:0000259" key="1">
    <source>
        <dbReference type="Pfam" id="PF08239"/>
    </source>
</evidence>
<name>E7GMV1_CLOS6</name>
<dbReference type="RefSeq" id="WP_003500521.1">
    <property type="nucleotide sequence ID" value="NZ_GL834310.1"/>
</dbReference>
<dbReference type="SMR" id="E7GMV1"/>
<comment type="caution">
    <text evidence="2">The sequence shown here is derived from an EMBL/GenBank/DDBJ whole genome shotgun (WGS) entry which is preliminary data.</text>
</comment>
<dbReference type="Proteomes" id="UP000002970">
    <property type="component" value="Unassembled WGS sequence"/>
</dbReference>
<dbReference type="Gene3D" id="2.30.30.40">
    <property type="entry name" value="SH3 Domains"/>
    <property type="match status" value="1"/>
</dbReference>
<feature type="domain" description="SH3b" evidence="1">
    <location>
        <begin position="17"/>
        <end position="69"/>
    </location>
</feature>
<dbReference type="STRING" id="1512.GCA_900049235_02458"/>
<evidence type="ECO:0000313" key="3">
    <source>
        <dbReference type="Proteomes" id="UP000002970"/>
    </source>
</evidence>